<evidence type="ECO:0000313" key="2">
    <source>
        <dbReference type="Proteomes" id="UP000010474"/>
    </source>
</evidence>
<protein>
    <submittedName>
        <fullName evidence="1">Uncharacterized protein</fullName>
    </submittedName>
</protein>
<accession>K9Z9V4</accession>
<gene>
    <name evidence="1" type="ordered locus">Anacy_0381</name>
</gene>
<keyword evidence="2" id="KW-1185">Reference proteome</keyword>
<dbReference type="HOGENOM" id="CLU_2271519_0_0_3"/>
<dbReference type="AlphaFoldDB" id="K9Z9V4"/>
<dbReference type="KEGG" id="acy:Anacy_0381"/>
<sequence>MYRRNGTSWSVVGKSDLKTPAVGANSFNLPTPIQVKAGDFVGLYYPKQGSVAYTLNGPDNLGTGNFSGTILQTRDGSGVDSATNFAFSSDRVYSVSVKGPAQ</sequence>
<dbReference type="STRING" id="272123.Anacy_0381"/>
<dbReference type="PATRIC" id="fig|272123.3.peg.413"/>
<organism evidence="1 2">
    <name type="scientific">Anabaena cylindrica (strain ATCC 27899 / PCC 7122)</name>
    <dbReference type="NCBI Taxonomy" id="272123"/>
    <lineage>
        <taxon>Bacteria</taxon>
        <taxon>Bacillati</taxon>
        <taxon>Cyanobacteriota</taxon>
        <taxon>Cyanophyceae</taxon>
        <taxon>Nostocales</taxon>
        <taxon>Nostocaceae</taxon>
        <taxon>Anabaena</taxon>
    </lineage>
</organism>
<evidence type="ECO:0000313" key="1">
    <source>
        <dbReference type="EMBL" id="AFZ55983.1"/>
    </source>
</evidence>
<name>K9Z9V4_ANACC</name>
<dbReference type="RefSeq" id="WP_015212638.1">
    <property type="nucleotide sequence ID" value="NC_019771.1"/>
</dbReference>
<dbReference type="EMBL" id="CP003659">
    <property type="protein sequence ID" value="AFZ55983.1"/>
    <property type="molecule type" value="Genomic_DNA"/>
</dbReference>
<reference evidence="2" key="1">
    <citation type="journal article" date="2013" name="Proc. Natl. Acad. Sci. U.S.A.">
        <title>Improving the coverage of the cyanobacterial phylum using diversity-driven genome sequencing.</title>
        <authorList>
            <person name="Shih P.M."/>
            <person name="Wu D."/>
            <person name="Latifi A."/>
            <person name="Axen S.D."/>
            <person name="Fewer D.P."/>
            <person name="Talla E."/>
            <person name="Calteau A."/>
            <person name="Cai F."/>
            <person name="Tandeau de Marsac N."/>
            <person name="Rippka R."/>
            <person name="Herdman M."/>
            <person name="Sivonen K."/>
            <person name="Coursin T."/>
            <person name="Laurent T."/>
            <person name="Goodwin L."/>
            <person name="Nolan M."/>
            <person name="Davenport K.W."/>
            <person name="Han C.S."/>
            <person name="Rubin E.M."/>
            <person name="Eisen J.A."/>
            <person name="Woyke T."/>
            <person name="Gugger M."/>
            <person name="Kerfeld C.A."/>
        </authorList>
    </citation>
    <scope>NUCLEOTIDE SEQUENCE [LARGE SCALE GENOMIC DNA]</scope>
    <source>
        <strain evidence="2">ATCC 27899 / PCC 7122</strain>
    </source>
</reference>
<dbReference type="Proteomes" id="UP000010474">
    <property type="component" value="Chromosome"/>
</dbReference>
<proteinExistence type="predicted"/>